<feature type="transmembrane region" description="Helical" evidence="1">
    <location>
        <begin position="171"/>
        <end position="187"/>
    </location>
</feature>
<dbReference type="RefSeq" id="WP_338606004.1">
    <property type="nucleotide sequence ID" value="NZ_AP028679.1"/>
</dbReference>
<keyword evidence="1" id="KW-0812">Transmembrane</keyword>
<dbReference type="AlphaFoldDB" id="A0AAU9EM69"/>
<evidence type="ECO:0000313" key="4">
    <source>
        <dbReference type="Proteomes" id="UP001366166"/>
    </source>
</evidence>
<keyword evidence="1" id="KW-1133">Transmembrane helix</keyword>
<dbReference type="EMBL" id="AP028679">
    <property type="protein sequence ID" value="BEQ14289.1"/>
    <property type="molecule type" value="Genomic_DNA"/>
</dbReference>
<feature type="transmembrane region" description="Helical" evidence="1">
    <location>
        <begin position="15"/>
        <end position="33"/>
    </location>
</feature>
<feature type="transmembrane region" description="Helical" evidence="1">
    <location>
        <begin position="77"/>
        <end position="99"/>
    </location>
</feature>
<organism evidence="3 4">
    <name type="scientific">Desulfoferula mesophila</name>
    <dbReference type="NCBI Taxonomy" id="3058419"/>
    <lineage>
        <taxon>Bacteria</taxon>
        <taxon>Pseudomonadati</taxon>
        <taxon>Thermodesulfobacteriota</taxon>
        <taxon>Desulfarculia</taxon>
        <taxon>Desulfarculales</taxon>
        <taxon>Desulfarculaceae</taxon>
        <taxon>Desulfoferula</taxon>
    </lineage>
</organism>
<keyword evidence="1" id="KW-0472">Membrane</keyword>
<evidence type="ECO:0000259" key="2">
    <source>
        <dbReference type="Pfam" id="PF02517"/>
    </source>
</evidence>
<dbReference type="GO" id="GO:0004175">
    <property type="term" value="F:endopeptidase activity"/>
    <property type="evidence" value="ECO:0007669"/>
    <property type="project" value="UniProtKB-ARBA"/>
</dbReference>
<evidence type="ECO:0000313" key="3">
    <source>
        <dbReference type="EMBL" id="BEQ14289.1"/>
    </source>
</evidence>
<feature type="transmembrane region" description="Helical" evidence="1">
    <location>
        <begin position="111"/>
        <end position="127"/>
    </location>
</feature>
<dbReference type="InterPro" id="IPR003675">
    <property type="entry name" value="Rce1/LyrA-like_dom"/>
</dbReference>
<feature type="transmembrane region" description="Helical" evidence="1">
    <location>
        <begin position="39"/>
        <end position="57"/>
    </location>
</feature>
<accession>A0AAU9EM69</accession>
<feature type="domain" description="CAAX prenyl protease 2/Lysostaphin resistance protein A-like" evidence="2">
    <location>
        <begin position="114"/>
        <end position="202"/>
    </location>
</feature>
<feature type="transmembrane region" description="Helical" evidence="1">
    <location>
        <begin position="199"/>
        <end position="216"/>
    </location>
</feature>
<reference evidence="4" key="1">
    <citation type="journal article" date="2023" name="Arch. Microbiol.">
        <title>Desulfoferula mesophilus gen. nov. sp. nov., a mesophilic sulfate-reducing bacterium isolated from a brackish lake sediment.</title>
        <authorList>
            <person name="Watanabe T."/>
            <person name="Yabe T."/>
            <person name="Tsuji J.M."/>
            <person name="Fukui M."/>
        </authorList>
    </citation>
    <scope>NUCLEOTIDE SEQUENCE [LARGE SCALE GENOMIC DNA]</scope>
    <source>
        <strain evidence="4">12FAK</strain>
    </source>
</reference>
<protein>
    <recommendedName>
        <fullName evidence="2">CAAX prenyl protease 2/Lysostaphin resistance protein A-like domain-containing protein</fullName>
    </recommendedName>
</protein>
<dbReference type="KEGG" id="dmp:FAK_13550"/>
<dbReference type="Pfam" id="PF02517">
    <property type="entry name" value="Rce1-like"/>
    <property type="match status" value="1"/>
</dbReference>
<gene>
    <name evidence="3" type="ORF">FAK_13550</name>
</gene>
<dbReference type="Proteomes" id="UP001366166">
    <property type="component" value="Chromosome"/>
</dbReference>
<sequence length="221" mass="24898">MSSPTATRQPGRARLWAECLGLFFAAPVGLYFLRHQLAHRVIPLIIVAAGFCAWYLLKERDFDRAAIWRVRGLGRHLKEMLLGLALPLVPLALVSYFFLHDKFLAMPTSHLAGWLSLLLLYPVLAAYPQEVVFRGFFFQRYRPLFPDPRIMVLASGVSFGLAHVFYGNWVAPVIAGLGGLLFGYRYLRSKSLVAVGMEHGLWGNLLYTLGLGWFFYSGCIS</sequence>
<name>A0AAU9EM69_9BACT</name>
<dbReference type="GO" id="GO:0080120">
    <property type="term" value="P:CAAX-box protein maturation"/>
    <property type="evidence" value="ECO:0007669"/>
    <property type="project" value="UniProtKB-ARBA"/>
</dbReference>
<evidence type="ECO:0000256" key="1">
    <source>
        <dbReference type="SAM" id="Phobius"/>
    </source>
</evidence>
<keyword evidence="4" id="KW-1185">Reference proteome</keyword>
<proteinExistence type="predicted"/>